<feature type="coiled-coil region" evidence="6">
    <location>
        <begin position="163"/>
        <end position="197"/>
    </location>
</feature>
<feature type="domain" description="Spindle assembly abnormal protein 6 N-terminal" evidence="7">
    <location>
        <begin position="30"/>
        <end position="111"/>
    </location>
</feature>
<dbReference type="GO" id="GO:0007099">
    <property type="term" value="P:centriole replication"/>
    <property type="evidence" value="ECO:0007669"/>
    <property type="project" value="TreeGrafter"/>
</dbReference>
<dbReference type="Pfam" id="PF16531">
    <property type="entry name" value="SAS-6_N"/>
    <property type="match status" value="1"/>
</dbReference>
<dbReference type="GO" id="GO:0005813">
    <property type="term" value="C:centrosome"/>
    <property type="evidence" value="ECO:0007669"/>
    <property type="project" value="UniProtKB-SubCell"/>
</dbReference>
<dbReference type="Proteomes" id="UP000887565">
    <property type="component" value="Unplaced"/>
</dbReference>
<dbReference type="WBParaSite" id="nRc.2.0.1.t09136-RA">
    <property type="protein sequence ID" value="nRc.2.0.1.t09136-RA"/>
    <property type="gene ID" value="nRc.2.0.1.g09136"/>
</dbReference>
<keyword evidence="5" id="KW-0131">Cell cycle</keyword>
<keyword evidence="2" id="KW-0963">Cytoplasm</keyword>
<dbReference type="Gene3D" id="2.170.210.20">
    <property type="entry name" value="Spindle assembly abnormal protein 6, N-terminal domain"/>
    <property type="match status" value="1"/>
</dbReference>
<name>A0A915I5U3_ROMCU</name>
<evidence type="ECO:0000256" key="5">
    <source>
        <dbReference type="ARBA" id="ARBA00023306"/>
    </source>
</evidence>
<dbReference type="InterPro" id="IPR038558">
    <property type="entry name" value="SAS-6_N_sf"/>
</dbReference>
<keyword evidence="8" id="KW-1185">Reference proteome</keyword>
<keyword evidence="3 6" id="KW-0175">Coiled coil</keyword>
<sequence length="239" mass="28221">MGEVIGSNGGIEIECWREIVPVVFHEARRMTVHIQFRSIKFSLSRREFHIKLSSEEDHCFLYKTAVTQDVYQRFAHYHSLDVPFEQFSEYMHHLIHSVKNNQDYGDRFFINILAPQTPTHLPHSIEFIITQGQMGCLVQCKRLSLAFTLASDAELKEHLMSCFERLEHEKDMAKKRCSDLENELSNERAKVKELHERNRYFQRELEFSQTLIKSAETIQFLKINSIRSAKYFSVITNPY</sequence>
<evidence type="ECO:0000256" key="3">
    <source>
        <dbReference type="ARBA" id="ARBA00023054"/>
    </source>
</evidence>
<evidence type="ECO:0000313" key="9">
    <source>
        <dbReference type="WBParaSite" id="nRc.2.0.1.t09136-RA"/>
    </source>
</evidence>
<evidence type="ECO:0000256" key="2">
    <source>
        <dbReference type="ARBA" id="ARBA00022490"/>
    </source>
</evidence>
<comment type="subcellular location">
    <subcellularLocation>
        <location evidence="1">Cytoplasm</location>
        <location evidence="1">Cytoskeleton</location>
        <location evidence="1">Microtubule organizing center</location>
        <location evidence="1">Centrosome</location>
    </subcellularLocation>
</comment>
<evidence type="ECO:0000256" key="4">
    <source>
        <dbReference type="ARBA" id="ARBA00023212"/>
    </source>
</evidence>
<evidence type="ECO:0000256" key="1">
    <source>
        <dbReference type="ARBA" id="ARBA00004300"/>
    </source>
</evidence>
<keyword evidence="4" id="KW-0206">Cytoskeleton</keyword>
<accession>A0A915I5U3</accession>
<proteinExistence type="predicted"/>
<dbReference type="AlphaFoldDB" id="A0A915I5U3"/>
<dbReference type="PANTHER" id="PTHR44281">
    <property type="entry name" value="SPINDLE ASSEMBLY ABNORMAL PROTEIN 6 HOMOLOG"/>
    <property type="match status" value="1"/>
</dbReference>
<dbReference type="InterPro" id="IPR032396">
    <property type="entry name" value="SAS-6_N"/>
</dbReference>
<protein>
    <submittedName>
        <fullName evidence="9">Spindle assembly abnormal protein 6 N-terminal domain-containing protein</fullName>
    </submittedName>
</protein>
<evidence type="ECO:0000259" key="7">
    <source>
        <dbReference type="Pfam" id="PF16531"/>
    </source>
</evidence>
<evidence type="ECO:0000313" key="8">
    <source>
        <dbReference type="Proteomes" id="UP000887565"/>
    </source>
</evidence>
<evidence type="ECO:0000256" key="6">
    <source>
        <dbReference type="SAM" id="Coils"/>
    </source>
</evidence>
<dbReference type="GO" id="GO:0005814">
    <property type="term" value="C:centriole"/>
    <property type="evidence" value="ECO:0007669"/>
    <property type="project" value="TreeGrafter"/>
</dbReference>
<reference evidence="9" key="1">
    <citation type="submission" date="2022-11" db="UniProtKB">
        <authorList>
            <consortium name="WormBaseParasite"/>
        </authorList>
    </citation>
    <scope>IDENTIFICATION</scope>
</reference>
<dbReference type="PANTHER" id="PTHR44281:SF2">
    <property type="entry name" value="SPINDLE ASSEMBLY ABNORMAL PROTEIN 6 HOMOLOG"/>
    <property type="match status" value="1"/>
</dbReference>
<organism evidence="8 9">
    <name type="scientific">Romanomermis culicivorax</name>
    <name type="common">Nematode worm</name>
    <dbReference type="NCBI Taxonomy" id="13658"/>
    <lineage>
        <taxon>Eukaryota</taxon>
        <taxon>Metazoa</taxon>
        <taxon>Ecdysozoa</taxon>
        <taxon>Nematoda</taxon>
        <taxon>Enoplea</taxon>
        <taxon>Dorylaimia</taxon>
        <taxon>Mermithida</taxon>
        <taxon>Mermithoidea</taxon>
        <taxon>Mermithidae</taxon>
        <taxon>Romanomermis</taxon>
    </lineage>
</organism>